<gene>
    <name evidence="2" type="ORF">MARA_58500</name>
</gene>
<geneLocation type="plasmid" evidence="3">
    <name>pjcm18538 dna</name>
</geneLocation>
<organism evidence="2 3">
    <name type="scientific">Mycolicibacterium arabiense</name>
    <dbReference type="NCBI Taxonomy" id="1286181"/>
    <lineage>
        <taxon>Bacteria</taxon>
        <taxon>Bacillati</taxon>
        <taxon>Actinomycetota</taxon>
        <taxon>Actinomycetes</taxon>
        <taxon>Mycobacteriales</taxon>
        <taxon>Mycobacteriaceae</taxon>
        <taxon>Mycolicibacterium</taxon>
    </lineage>
</organism>
<dbReference type="AlphaFoldDB" id="A0A7I7S689"/>
<name>A0A7I7S689_9MYCO</name>
<protein>
    <submittedName>
        <fullName evidence="2">Polyketide cyclase</fullName>
    </submittedName>
</protein>
<feature type="domain" description="SnoaL-like" evidence="1">
    <location>
        <begin position="4"/>
        <end position="124"/>
    </location>
</feature>
<dbReference type="KEGG" id="marz:MARA_58500"/>
<dbReference type="EMBL" id="AP022593">
    <property type="protein sequence ID" value="BBY52382.1"/>
    <property type="molecule type" value="Genomic_DNA"/>
</dbReference>
<evidence type="ECO:0000313" key="3">
    <source>
        <dbReference type="Proteomes" id="UP000467428"/>
    </source>
</evidence>
<proteinExistence type="predicted"/>
<dbReference type="Pfam" id="PF13577">
    <property type="entry name" value="SnoaL_4"/>
    <property type="match status" value="1"/>
</dbReference>
<dbReference type="Gene3D" id="3.10.450.50">
    <property type="match status" value="1"/>
</dbReference>
<reference evidence="2 3" key="1">
    <citation type="journal article" date="2019" name="Emerg. Microbes Infect.">
        <title>Comprehensive subspecies identification of 175 nontuberculous mycobacteria species based on 7547 genomic profiles.</title>
        <authorList>
            <person name="Matsumoto Y."/>
            <person name="Kinjo T."/>
            <person name="Motooka D."/>
            <person name="Nabeya D."/>
            <person name="Jung N."/>
            <person name="Uechi K."/>
            <person name="Horii T."/>
            <person name="Iida T."/>
            <person name="Fujita J."/>
            <person name="Nakamura S."/>
        </authorList>
    </citation>
    <scope>NUCLEOTIDE SEQUENCE [LARGE SCALE GENOMIC DNA]</scope>
    <source>
        <strain evidence="2 3">JCM 18538</strain>
    </source>
</reference>
<evidence type="ECO:0000313" key="2">
    <source>
        <dbReference type="EMBL" id="BBY52382.1"/>
    </source>
</evidence>
<dbReference type="CDD" id="cd00531">
    <property type="entry name" value="NTF2_like"/>
    <property type="match status" value="1"/>
</dbReference>
<dbReference type="SUPFAM" id="SSF54427">
    <property type="entry name" value="NTF2-like"/>
    <property type="match status" value="1"/>
</dbReference>
<dbReference type="Proteomes" id="UP000467428">
    <property type="component" value="Chromosome"/>
</dbReference>
<keyword evidence="3" id="KW-1185">Reference proteome</keyword>
<dbReference type="RefSeq" id="WP_163924243.1">
    <property type="nucleotide sequence ID" value="NZ_AP022593.1"/>
</dbReference>
<dbReference type="InterPro" id="IPR037401">
    <property type="entry name" value="SnoaL-like"/>
</dbReference>
<accession>A0A7I7S689</accession>
<dbReference type="InterPro" id="IPR032710">
    <property type="entry name" value="NTF2-like_dom_sf"/>
</dbReference>
<evidence type="ECO:0000259" key="1">
    <source>
        <dbReference type="Pfam" id="PF13577"/>
    </source>
</evidence>
<sequence length="149" mass="16482">MDPDKAQISDVLIRYATGIDSKAWALFRTCWADEVHVDYAEVGTFTDPDAFTELMEQLHGSMGPTYHRLSNFAIDVDGDEATVRSYVHAVLLLTPGDPDNWIDVVGHYQDVFVRRPDGWRIRDRSTHMARMLTGGARAGAATAEGAGRG</sequence>